<evidence type="ECO:0000313" key="3">
    <source>
        <dbReference type="Proteomes" id="UP000326202"/>
    </source>
</evidence>
<organism evidence="2 3">
    <name type="scientific">Hypericibacter terrae</name>
    <dbReference type="NCBI Taxonomy" id="2602015"/>
    <lineage>
        <taxon>Bacteria</taxon>
        <taxon>Pseudomonadati</taxon>
        <taxon>Pseudomonadota</taxon>
        <taxon>Alphaproteobacteria</taxon>
        <taxon>Rhodospirillales</taxon>
        <taxon>Dongiaceae</taxon>
        <taxon>Hypericibacter</taxon>
    </lineage>
</organism>
<accession>A0A5J6MHJ4</accession>
<keyword evidence="3" id="KW-1185">Reference proteome</keyword>
<dbReference type="KEGG" id="htq:FRZ44_22690"/>
<dbReference type="AlphaFoldDB" id="A0A5J6MHJ4"/>
<name>A0A5J6MHJ4_9PROT</name>
<feature type="chain" id="PRO_5023824169" evidence="1">
    <location>
        <begin position="20"/>
        <end position="369"/>
    </location>
</feature>
<feature type="signal peptide" evidence="1">
    <location>
        <begin position="1"/>
        <end position="19"/>
    </location>
</feature>
<proteinExistence type="predicted"/>
<evidence type="ECO:0000313" key="2">
    <source>
        <dbReference type="EMBL" id="QEX16973.1"/>
    </source>
</evidence>
<protein>
    <submittedName>
        <fullName evidence="2">Uncharacterized protein</fullName>
    </submittedName>
</protein>
<reference evidence="2 3" key="1">
    <citation type="submission" date="2019-08" db="EMBL/GenBank/DDBJ databases">
        <title>Hyperibacter terrae gen. nov., sp. nov. and Hyperibacter viscosus sp. nov., two new members in the family Rhodospirillaceae isolated from the rhizosphere of Hypericum perforatum.</title>
        <authorList>
            <person name="Noviana Z."/>
        </authorList>
    </citation>
    <scope>NUCLEOTIDE SEQUENCE [LARGE SCALE GENOMIC DNA]</scope>
    <source>
        <strain evidence="2 3">R5913</strain>
    </source>
</reference>
<dbReference type="OrthoDB" id="7688491at2"/>
<gene>
    <name evidence="2" type="ORF">FRZ44_22690</name>
</gene>
<dbReference type="RefSeq" id="WP_151177266.1">
    <property type="nucleotide sequence ID" value="NZ_CP042906.1"/>
</dbReference>
<sequence length="369" mass="39688">MRALFLVPLLLLLAPAAQAADRFTEGSWSGGAEYDSSGKFQRCSMTGEFMPGEFVTFSNTADGSLAMTVTNKNVALTAGQSRPAQILSDFPPLTAEITNYDKNSAGMTFTDPGPMYQRLRVASWVGINPTHEQPMVYPLNLVDRGLQRLLACTMREMGFANYGSQAVGDPFGAGLPYPADTTSTQYVGNAPRDTPQFHPLDQATLSQLANNLLSRAGIARPHFLSAEERQNFAPGFPLLWVDSKSTGGALVGYEFTSAHAPMPLLVGIAGTLTLYNDAASCQGVFDSRIEDLTATAGFATRRIHTVCQRPDLQNAYMADYLIFAPDADRLVKLAVQRRGLDGHDGDSTVPHSDALLAAAVQTLRSKAGE</sequence>
<keyword evidence="1" id="KW-0732">Signal</keyword>
<dbReference type="Proteomes" id="UP000326202">
    <property type="component" value="Chromosome"/>
</dbReference>
<evidence type="ECO:0000256" key="1">
    <source>
        <dbReference type="SAM" id="SignalP"/>
    </source>
</evidence>
<dbReference type="EMBL" id="CP042906">
    <property type="protein sequence ID" value="QEX16973.1"/>
    <property type="molecule type" value="Genomic_DNA"/>
</dbReference>